<sequence>MQPDFSKPQRQSSIGVIVMFANVLVEYGKAMAPFIIIMLIKAGSMTALVFWISLPAVLVVIALIAWLRFRNFTFQLDDINKEFVLTEGILNKTRIVIQYDKIQQVNIKQTLLQRLISVYAVDVDTAGSVDKEASIKAVSHQVALGVKEHLMQNIRKTSVTSSEQTSDETITKEVQTETPILKISLWSLIKIGLTSNYLRTFGVILAFFLTIYENAMRVMDGTGYRHHDVTGYVKQDFTLSVGAILVAAILILFLVINLLRVVIRYFNYTVSKQQGSLLLSFGLINTKSTIVKPEKVQETFVTQNYFQKKLDILELRIKQATNGQGEKHNNAIEIPGCDKKETNHLLELLFHTIPEKGVMLKPNYRKLVFAIFLSIVVPLGLLLIFLPEEFLIGFYWIFPVYAALRLLLLTVGFFRYRLYINDRFIIKTSGAWDVTDQIIVPEKIQAVSVSQLFWHKSADIGYLTLHTAGGNLSFQLGNYTVIKGYVNKWLYEIESGDSNWM</sequence>
<evidence type="ECO:0000259" key="2">
    <source>
        <dbReference type="Pfam" id="PF03703"/>
    </source>
</evidence>
<dbReference type="RefSeq" id="WP_169528049.1">
    <property type="nucleotide sequence ID" value="NZ_JAAMPU010000107.1"/>
</dbReference>
<feature type="domain" description="YdbS-like PH" evidence="2">
    <location>
        <begin position="415"/>
        <end position="471"/>
    </location>
</feature>
<evidence type="ECO:0000313" key="4">
    <source>
        <dbReference type="Proteomes" id="UP000712080"/>
    </source>
</evidence>
<evidence type="ECO:0000313" key="3">
    <source>
        <dbReference type="EMBL" id="NMH28945.1"/>
    </source>
</evidence>
<accession>A0A972FPD2</accession>
<dbReference type="AlphaFoldDB" id="A0A972FPD2"/>
<keyword evidence="1" id="KW-0472">Membrane</keyword>
<dbReference type="InterPro" id="IPR005182">
    <property type="entry name" value="YdbS-like_PH"/>
</dbReference>
<protein>
    <submittedName>
        <fullName evidence="3">PH domain-containing protein</fullName>
    </submittedName>
</protein>
<dbReference type="Proteomes" id="UP000712080">
    <property type="component" value="Unassembled WGS sequence"/>
</dbReference>
<feature type="transmembrane region" description="Helical" evidence="1">
    <location>
        <begin position="239"/>
        <end position="263"/>
    </location>
</feature>
<keyword evidence="1" id="KW-1133">Transmembrane helix</keyword>
<proteinExistence type="predicted"/>
<feature type="transmembrane region" description="Helical" evidence="1">
    <location>
        <begin position="197"/>
        <end position="219"/>
    </location>
</feature>
<dbReference type="PANTHER" id="PTHR34473">
    <property type="entry name" value="UPF0699 TRANSMEMBRANE PROTEIN YDBS"/>
    <property type="match status" value="1"/>
</dbReference>
<feature type="transmembrane region" description="Helical" evidence="1">
    <location>
        <begin position="367"/>
        <end position="386"/>
    </location>
</feature>
<dbReference type="EMBL" id="JAAMPU010000107">
    <property type="protein sequence ID" value="NMH28945.1"/>
    <property type="molecule type" value="Genomic_DNA"/>
</dbReference>
<name>A0A972FPD2_9FLAO</name>
<feature type="domain" description="YdbS-like PH" evidence="2">
    <location>
        <begin position="72"/>
        <end position="149"/>
    </location>
</feature>
<feature type="domain" description="YdbS-like PH" evidence="2">
    <location>
        <begin position="266"/>
        <end position="348"/>
    </location>
</feature>
<keyword evidence="1" id="KW-0812">Transmembrane</keyword>
<feature type="transmembrane region" description="Helical" evidence="1">
    <location>
        <begin position="46"/>
        <end position="67"/>
    </location>
</feature>
<reference evidence="3" key="1">
    <citation type="submission" date="2020-02" db="EMBL/GenBank/DDBJ databases">
        <title>Flavobacterium sp. genome.</title>
        <authorList>
            <person name="Jung H.S."/>
            <person name="Baek J.H."/>
            <person name="Jeon C.O."/>
        </authorList>
    </citation>
    <scope>NUCLEOTIDE SEQUENCE</scope>
    <source>
        <strain evidence="3">SE-s28</strain>
    </source>
</reference>
<organism evidence="3 4">
    <name type="scientific">Flavobacterium silvaticum</name>
    <dbReference type="NCBI Taxonomy" id="1852020"/>
    <lineage>
        <taxon>Bacteria</taxon>
        <taxon>Pseudomonadati</taxon>
        <taxon>Bacteroidota</taxon>
        <taxon>Flavobacteriia</taxon>
        <taxon>Flavobacteriales</taxon>
        <taxon>Flavobacteriaceae</taxon>
        <taxon>Flavobacterium</taxon>
    </lineage>
</organism>
<comment type="caution">
    <text evidence="3">The sequence shown here is derived from an EMBL/GenBank/DDBJ whole genome shotgun (WGS) entry which is preliminary data.</text>
</comment>
<evidence type="ECO:0000256" key="1">
    <source>
        <dbReference type="SAM" id="Phobius"/>
    </source>
</evidence>
<dbReference type="PANTHER" id="PTHR34473:SF2">
    <property type="entry name" value="UPF0699 TRANSMEMBRANE PROTEIN YDBT"/>
    <property type="match status" value="1"/>
</dbReference>
<feature type="transmembrane region" description="Helical" evidence="1">
    <location>
        <begin position="392"/>
        <end position="414"/>
    </location>
</feature>
<gene>
    <name evidence="3" type="ORF">G6047_12950</name>
</gene>
<feature type="transmembrane region" description="Helical" evidence="1">
    <location>
        <begin position="12"/>
        <end position="40"/>
    </location>
</feature>
<dbReference type="Pfam" id="PF03703">
    <property type="entry name" value="bPH_2"/>
    <property type="match status" value="3"/>
</dbReference>
<keyword evidence="4" id="KW-1185">Reference proteome</keyword>